<gene>
    <name evidence="6" type="ORF">JDN41_07085</name>
</gene>
<dbReference type="AlphaFoldDB" id="A0A8I1GA35"/>
<comment type="caution">
    <text evidence="6">The sequence shown here is derived from an EMBL/GenBank/DDBJ whole genome shotgun (WGS) entry which is preliminary data.</text>
</comment>
<keyword evidence="7" id="KW-1185">Reference proteome</keyword>
<dbReference type="SUPFAM" id="SSF56655">
    <property type="entry name" value="Carbohydrate phosphatase"/>
    <property type="match status" value="1"/>
</dbReference>
<feature type="binding site" evidence="5">
    <location>
        <position position="90"/>
    </location>
    <ligand>
        <name>Mg(2+)</name>
        <dbReference type="ChEBI" id="CHEBI:18420"/>
        <label>2</label>
    </ligand>
</feature>
<dbReference type="GO" id="GO:0008934">
    <property type="term" value="F:inositol monophosphate 1-phosphatase activity"/>
    <property type="evidence" value="ECO:0007669"/>
    <property type="project" value="TreeGrafter"/>
</dbReference>
<dbReference type="PANTHER" id="PTHR20854">
    <property type="entry name" value="INOSITOL MONOPHOSPHATASE"/>
    <property type="match status" value="1"/>
</dbReference>
<dbReference type="PRINTS" id="PR00377">
    <property type="entry name" value="IMPHPHTASES"/>
</dbReference>
<evidence type="ECO:0000256" key="1">
    <source>
        <dbReference type="ARBA" id="ARBA00009759"/>
    </source>
</evidence>
<dbReference type="GO" id="GO:0007165">
    <property type="term" value="P:signal transduction"/>
    <property type="evidence" value="ECO:0007669"/>
    <property type="project" value="TreeGrafter"/>
</dbReference>
<comment type="similarity">
    <text evidence="1">Belongs to the inositol monophosphatase superfamily.</text>
</comment>
<keyword evidence="2 5" id="KW-0479">Metal-binding</keyword>
<proteinExistence type="inferred from homology"/>
<feature type="binding site" evidence="5">
    <location>
        <position position="69"/>
    </location>
    <ligand>
        <name>Mg(2+)</name>
        <dbReference type="ChEBI" id="CHEBI:18420"/>
        <label>1</label>
        <note>catalytic</note>
    </ligand>
</feature>
<dbReference type="CDD" id="cd01638">
    <property type="entry name" value="CysQ"/>
    <property type="match status" value="1"/>
</dbReference>
<comment type="cofactor">
    <cofactor evidence="5">
        <name>Mg(2+)</name>
        <dbReference type="ChEBI" id="CHEBI:18420"/>
    </cofactor>
</comment>
<dbReference type="PANTHER" id="PTHR20854:SF4">
    <property type="entry name" value="INOSITOL-1-MONOPHOSPHATASE-RELATED"/>
    <property type="match status" value="1"/>
</dbReference>
<organism evidence="6 7">
    <name type="scientific">Rhodomicrobium udaipurense</name>
    <dbReference type="NCBI Taxonomy" id="1202716"/>
    <lineage>
        <taxon>Bacteria</taxon>
        <taxon>Pseudomonadati</taxon>
        <taxon>Pseudomonadota</taxon>
        <taxon>Alphaproteobacteria</taxon>
        <taxon>Hyphomicrobiales</taxon>
        <taxon>Hyphomicrobiaceae</taxon>
        <taxon>Rhodomicrobium</taxon>
    </lineage>
</organism>
<keyword evidence="3" id="KW-0378">Hydrolase</keyword>
<dbReference type="Gene3D" id="3.30.540.10">
    <property type="entry name" value="Fructose-1,6-Bisphosphatase, subunit A, domain 1"/>
    <property type="match status" value="1"/>
</dbReference>
<evidence type="ECO:0000256" key="3">
    <source>
        <dbReference type="ARBA" id="ARBA00022801"/>
    </source>
</evidence>
<keyword evidence="4 5" id="KW-0460">Magnesium</keyword>
<dbReference type="EMBL" id="JAEMUK010000013">
    <property type="protein sequence ID" value="MBJ7543317.1"/>
    <property type="molecule type" value="Genomic_DNA"/>
</dbReference>
<reference evidence="6 7" key="1">
    <citation type="submission" date="2020-12" db="EMBL/GenBank/DDBJ databases">
        <title>Revised draft genomes of Rhodomicrobium vannielii ATCC 17100 and Rhodomicrobium udaipurense JA643.</title>
        <authorList>
            <person name="Conners E.M."/>
            <person name="Davenport E.J."/>
            <person name="Bose A."/>
        </authorList>
    </citation>
    <scope>NUCLEOTIDE SEQUENCE [LARGE SCALE GENOMIC DNA]</scope>
    <source>
        <strain evidence="6 7">JA643</strain>
    </source>
</reference>
<protein>
    <submittedName>
        <fullName evidence="6">3'(2'),5'-bisphosphate nucleotidase CysQ</fullName>
    </submittedName>
</protein>
<evidence type="ECO:0000313" key="6">
    <source>
        <dbReference type="EMBL" id="MBJ7543317.1"/>
    </source>
</evidence>
<feature type="binding site" evidence="5">
    <location>
        <position position="89"/>
    </location>
    <ligand>
        <name>Mg(2+)</name>
        <dbReference type="ChEBI" id="CHEBI:18420"/>
        <label>1</label>
        <note>catalytic</note>
    </ligand>
</feature>
<evidence type="ECO:0000313" key="7">
    <source>
        <dbReference type="Proteomes" id="UP000623250"/>
    </source>
</evidence>
<evidence type="ECO:0000256" key="5">
    <source>
        <dbReference type="PIRSR" id="PIRSR600760-2"/>
    </source>
</evidence>
<accession>A0A8I1GA35</accession>
<dbReference type="InterPro" id="IPR000760">
    <property type="entry name" value="Inositol_monophosphatase-like"/>
</dbReference>
<dbReference type="Pfam" id="PF00459">
    <property type="entry name" value="Inositol_P"/>
    <property type="match status" value="1"/>
</dbReference>
<name>A0A8I1GA35_9HYPH</name>
<dbReference type="Proteomes" id="UP000623250">
    <property type="component" value="Unassembled WGS sequence"/>
</dbReference>
<dbReference type="RefSeq" id="WP_037237650.1">
    <property type="nucleotide sequence ID" value="NZ_JAEMUK010000013.1"/>
</dbReference>
<evidence type="ECO:0000256" key="2">
    <source>
        <dbReference type="ARBA" id="ARBA00022723"/>
    </source>
</evidence>
<feature type="binding site" evidence="5">
    <location>
        <position position="87"/>
    </location>
    <ligand>
        <name>Mg(2+)</name>
        <dbReference type="ChEBI" id="CHEBI:18420"/>
        <label>1</label>
        <note>catalytic</note>
    </ligand>
</feature>
<feature type="binding site" evidence="5">
    <location>
        <position position="208"/>
    </location>
    <ligand>
        <name>Mg(2+)</name>
        <dbReference type="ChEBI" id="CHEBI:18420"/>
        <label>1</label>
        <note>catalytic</note>
    </ligand>
</feature>
<sequence>MTDDLARDFELVRETAREAGELALSYWGRGIREETKADGTAVTEADRAVDALFAAKLREARPDYGWLSEESAEHEARLSARRVFVLDPIDGTQSFIHAKDDWTVALSLVEDGEVILSAAVNPVRGEFYEACRGGGAFLNGRPIAVSTRDTLSGATLIVSPSHLKGSRWKRPWPEVHPVHICSMTYRLCLVASGVGDASFALPPKWEWDVAPGSLLVAEAGGVVTDASGERFRFNNKSAKVPGYLAAGPLLHPLLAERMGDAL</sequence>
<dbReference type="PROSITE" id="PS00629">
    <property type="entry name" value="IMP_1"/>
    <property type="match status" value="1"/>
</dbReference>
<evidence type="ECO:0000256" key="4">
    <source>
        <dbReference type="ARBA" id="ARBA00022842"/>
    </source>
</evidence>
<dbReference type="InterPro" id="IPR020583">
    <property type="entry name" value="Inositol_monoP_metal-BS"/>
</dbReference>
<dbReference type="GO" id="GO:0046872">
    <property type="term" value="F:metal ion binding"/>
    <property type="evidence" value="ECO:0007669"/>
    <property type="project" value="UniProtKB-KW"/>
</dbReference>
<dbReference type="GO" id="GO:0006020">
    <property type="term" value="P:inositol metabolic process"/>
    <property type="evidence" value="ECO:0007669"/>
    <property type="project" value="TreeGrafter"/>
</dbReference>
<dbReference type="Gene3D" id="3.40.190.80">
    <property type="match status" value="1"/>
</dbReference>